<organism evidence="4 5">
    <name type="scientific">Pelosinus fermentans JBW45</name>
    <dbReference type="NCBI Taxonomy" id="1192197"/>
    <lineage>
        <taxon>Bacteria</taxon>
        <taxon>Bacillati</taxon>
        <taxon>Bacillota</taxon>
        <taxon>Negativicutes</taxon>
        <taxon>Selenomonadales</taxon>
        <taxon>Sporomusaceae</taxon>
        <taxon>Pelosinus</taxon>
    </lineage>
</organism>
<dbReference type="HOGENOM" id="CLU_018816_6_3_9"/>
<feature type="domain" description="Multidrug resistance protein MdtA-like barrel-sandwich hybrid" evidence="3">
    <location>
        <begin position="51"/>
        <end position="291"/>
    </location>
</feature>
<dbReference type="Proteomes" id="UP000005361">
    <property type="component" value="Chromosome"/>
</dbReference>
<dbReference type="Gene3D" id="2.40.30.170">
    <property type="match status" value="1"/>
</dbReference>
<name>I9NRC1_9FIRM</name>
<dbReference type="OrthoDB" id="9778236at2"/>
<dbReference type="Pfam" id="PF25917">
    <property type="entry name" value="BSH_RND"/>
    <property type="match status" value="1"/>
</dbReference>
<proteinExistence type="predicted"/>
<evidence type="ECO:0000313" key="5">
    <source>
        <dbReference type="Proteomes" id="UP000005361"/>
    </source>
</evidence>
<dbReference type="PANTHER" id="PTHR32347">
    <property type="entry name" value="EFFLUX SYSTEM COMPONENT YKNX-RELATED"/>
    <property type="match status" value="1"/>
</dbReference>
<keyword evidence="2" id="KW-0175">Coiled coil</keyword>
<dbReference type="RefSeq" id="WP_007957007.1">
    <property type="nucleotide sequence ID" value="NZ_CP010978.1"/>
</dbReference>
<dbReference type="PRINTS" id="PR01490">
    <property type="entry name" value="RTXTOXIND"/>
</dbReference>
<dbReference type="Gene3D" id="2.40.50.100">
    <property type="match status" value="1"/>
</dbReference>
<dbReference type="InterPro" id="IPR011053">
    <property type="entry name" value="Single_hybrid_motif"/>
</dbReference>
<evidence type="ECO:0000256" key="2">
    <source>
        <dbReference type="ARBA" id="ARBA00023054"/>
    </source>
</evidence>
<reference evidence="5" key="2">
    <citation type="submission" date="2015-02" db="EMBL/GenBank/DDBJ databases">
        <title>Complete Genome Sequence of Pelosinus fermentans JBW45.</title>
        <authorList>
            <person name="De Leon K.B."/>
            <person name="Utturkar S.M."/>
            <person name="Camilleri L.B."/>
            <person name="Arkin A.P."/>
            <person name="Fields M.W."/>
            <person name="Brown S.D."/>
            <person name="Wall J.D."/>
        </authorList>
    </citation>
    <scope>NUCLEOTIDE SEQUENCE [LARGE SCALE GENOMIC DNA]</scope>
    <source>
        <strain evidence="5">JBW45</strain>
    </source>
</reference>
<evidence type="ECO:0000256" key="1">
    <source>
        <dbReference type="ARBA" id="ARBA00004196"/>
    </source>
</evidence>
<gene>
    <name evidence="4" type="ORF">JBW_01253</name>
</gene>
<dbReference type="EMBL" id="CP010978">
    <property type="protein sequence ID" value="AJQ26605.1"/>
    <property type="molecule type" value="Genomic_DNA"/>
</dbReference>
<evidence type="ECO:0000259" key="3">
    <source>
        <dbReference type="Pfam" id="PF25917"/>
    </source>
</evidence>
<comment type="subcellular location">
    <subcellularLocation>
        <location evidence="1">Cell envelope</location>
    </subcellularLocation>
</comment>
<dbReference type="SUPFAM" id="SSF111369">
    <property type="entry name" value="HlyD-like secretion proteins"/>
    <property type="match status" value="1"/>
</dbReference>
<protein>
    <recommendedName>
        <fullName evidence="3">Multidrug resistance protein MdtA-like barrel-sandwich hybrid domain-containing protein</fullName>
    </recommendedName>
</protein>
<dbReference type="InterPro" id="IPR058625">
    <property type="entry name" value="MdtA-like_BSH"/>
</dbReference>
<dbReference type="AlphaFoldDB" id="I9NRC1"/>
<sequence precursor="true">MYINSHKLLIKFISTTLLLLLVSICSGCDLQYDLRAFFFNEVILNGHVESNQISVNSEVIGKIIEIYKEEGQQVKKGDLLAHIDSTAKELEIIQMRIKIGVKEVKLKQLKAGTRYEQIQEAEAAAKVAKYKLDEEMQGARPEELERAALIMSSAQAEYEYYKDNYKKLKYLYAQDAIPERELIKAQQELTKYEINFKTAMSQLEQTRNGPTNHVLYGAQANYEKELAQLELLKNGPTLEEIRTAELELEDAKADLEQTKLSLSKCNVVSPVDGIYILKNANVGDTVNVGTNIGKISDLSDLYAKVYIAQKDVTLISLGQSVNLRSISLSGQLIKGKVIYIASQSEFLPEHIDKDEAEKSTVFEVKVQILDNIEKLRMGMTIEAYVPK</sequence>
<dbReference type="GO" id="GO:0030313">
    <property type="term" value="C:cell envelope"/>
    <property type="evidence" value="ECO:0007669"/>
    <property type="project" value="UniProtKB-SubCell"/>
</dbReference>
<evidence type="ECO:0000313" key="4">
    <source>
        <dbReference type="EMBL" id="AJQ26605.1"/>
    </source>
</evidence>
<dbReference type="InterPro" id="IPR050465">
    <property type="entry name" value="UPF0194_transport"/>
</dbReference>
<dbReference type="SUPFAM" id="SSF51230">
    <property type="entry name" value="Single hybrid motif"/>
    <property type="match status" value="1"/>
</dbReference>
<reference evidence="4 5" key="1">
    <citation type="journal article" date="2015" name="Genome Announc.">
        <title>Complete Genome Sequence of Pelosinus fermentans JBW45, a Member of a Remarkably Competitive Group of Negativicutes in the Firmicutes Phylum.</title>
        <authorList>
            <person name="De Leon K.B."/>
            <person name="Utturkar S.M."/>
            <person name="Camilleri L.B."/>
            <person name="Elias D.A."/>
            <person name="Arkin A.P."/>
            <person name="Fields M.W."/>
            <person name="Brown S.D."/>
            <person name="Wall J.D."/>
        </authorList>
    </citation>
    <scope>NUCLEOTIDE SEQUENCE [LARGE SCALE GENOMIC DNA]</scope>
    <source>
        <strain evidence="4 5">JBW45</strain>
    </source>
</reference>
<dbReference type="STRING" id="1192197.JBW_01253"/>
<dbReference type="KEGG" id="pft:JBW_01253"/>
<dbReference type="PANTHER" id="PTHR32347:SF23">
    <property type="entry name" value="BLL5650 PROTEIN"/>
    <property type="match status" value="1"/>
</dbReference>
<accession>I9NRC1</accession>